<evidence type="ECO:0000313" key="1">
    <source>
        <dbReference type="EMBL" id="AGA91380.1"/>
    </source>
</evidence>
<sequence length="32" mass="3463">MSNLMALKLWIKEPPIYYPGKTPGFAGVAVAV</sequence>
<evidence type="ECO:0000313" key="2">
    <source>
        <dbReference type="Proteomes" id="UP000010816"/>
    </source>
</evidence>
<dbReference type="HOGENOM" id="CLU_3391880_0_0_6"/>
<protein>
    <submittedName>
        <fullName evidence="1">Uncharacterized protein</fullName>
    </submittedName>
</protein>
<organism evidence="1 2">
    <name type="scientific">Thioflavicoccus mobilis 8321</name>
    <dbReference type="NCBI Taxonomy" id="765912"/>
    <lineage>
        <taxon>Bacteria</taxon>
        <taxon>Pseudomonadati</taxon>
        <taxon>Pseudomonadota</taxon>
        <taxon>Gammaproteobacteria</taxon>
        <taxon>Chromatiales</taxon>
        <taxon>Chromatiaceae</taxon>
        <taxon>Thioflavicoccus</taxon>
    </lineage>
</organism>
<accession>L0H173</accession>
<gene>
    <name evidence="1" type="ORF">Thimo_2660</name>
</gene>
<dbReference type="STRING" id="765912.Thimo_2660"/>
<dbReference type="KEGG" id="tmb:Thimo_2660"/>
<reference evidence="1 2" key="1">
    <citation type="submission" date="2011-09" db="EMBL/GenBank/DDBJ databases">
        <title>Complete sequence of chromosome of Thioflavicoccus mobilis 8321.</title>
        <authorList>
            <consortium name="US DOE Joint Genome Institute"/>
            <person name="Lucas S."/>
            <person name="Han J."/>
            <person name="Lapidus A."/>
            <person name="Cheng J.-F."/>
            <person name="Goodwin L."/>
            <person name="Pitluck S."/>
            <person name="Peters L."/>
            <person name="Ovchinnikova G."/>
            <person name="Lu M."/>
            <person name="Detter J.C."/>
            <person name="Han C."/>
            <person name="Tapia R."/>
            <person name="Land M."/>
            <person name="Hauser L."/>
            <person name="Kyrpides N."/>
            <person name="Ivanova N."/>
            <person name="Pagani I."/>
            <person name="Vogl K."/>
            <person name="Liu Z."/>
            <person name="Imhoff J."/>
            <person name="Thiel V."/>
            <person name="Frigaard N.-U."/>
            <person name="Bryant D."/>
            <person name="Woyke T."/>
        </authorList>
    </citation>
    <scope>NUCLEOTIDE SEQUENCE [LARGE SCALE GENOMIC DNA]</scope>
    <source>
        <strain evidence="1 2">8321</strain>
    </source>
</reference>
<keyword evidence="2" id="KW-1185">Reference proteome</keyword>
<dbReference type="AlphaFoldDB" id="L0H173"/>
<proteinExistence type="predicted"/>
<dbReference type="Proteomes" id="UP000010816">
    <property type="component" value="Chromosome"/>
</dbReference>
<name>L0H173_9GAMM</name>
<dbReference type="EMBL" id="CP003051">
    <property type="protein sequence ID" value="AGA91380.1"/>
    <property type="molecule type" value="Genomic_DNA"/>
</dbReference>